<organism evidence="3 4">
    <name type="scientific">Erythroxylum novogranatense</name>
    <dbReference type="NCBI Taxonomy" id="1862640"/>
    <lineage>
        <taxon>Eukaryota</taxon>
        <taxon>Viridiplantae</taxon>
        <taxon>Streptophyta</taxon>
        <taxon>Embryophyta</taxon>
        <taxon>Tracheophyta</taxon>
        <taxon>Spermatophyta</taxon>
        <taxon>Magnoliopsida</taxon>
        <taxon>eudicotyledons</taxon>
        <taxon>Gunneridae</taxon>
        <taxon>Pentapetalae</taxon>
        <taxon>rosids</taxon>
        <taxon>fabids</taxon>
        <taxon>Malpighiales</taxon>
        <taxon>Erythroxylaceae</taxon>
        <taxon>Erythroxylum</taxon>
    </lineage>
</organism>
<protein>
    <recommendedName>
        <fullName evidence="2">DUF4283 domain-containing protein</fullName>
    </recommendedName>
</protein>
<dbReference type="PANTHER" id="PTHR31286">
    <property type="entry name" value="GLYCINE-RICH CELL WALL STRUCTURAL PROTEIN 1.8-LIKE"/>
    <property type="match status" value="1"/>
</dbReference>
<evidence type="ECO:0000313" key="3">
    <source>
        <dbReference type="EMBL" id="KAJ8769655.1"/>
    </source>
</evidence>
<reference evidence="3 4" key="1">
    <citation type="submission" date="2021-09" db="EMBL/GenBank/DDBJ databases">
        <title>Genomic insights and catalytic innovation underlie evolution of tropane alkaloids biosynthesis.</title>
        <authorList>
            <person name="Wang Y.-J."/>
            <person name="Tian T."/>
            <person name="Huang J.-P."/>
            <person name="Huang S.-X."/>
        </authorList>
    </citation>
    <scope>NUCLEOTIDE SEQUENCE [LARGE SCALE GENOMIC DNA]</scope>
    <source>
        <strain evidence="3">KIB-2018</strain>
        <tissue evidence="3">Leaf</tissue>
    </source>
</reference>
<accession>A0AAV8TTU2</accession>
<feature type="region of interest" description="Disordered" evidence="1">
    <location>
        <begin position="180"/>
        <end position="208"/>
    </location>
</feature>
<dbReference type="PANTHER" id="PTHR31286:SF153">
    <property type="entry name" value="DUF4283 DOMAIN PROTEIN"/>
    <property type="match status" value="1"/>
</dbReference>
<dbReference type="InterPro" id="IPR025558">
    <property type="entry name" value="DUF4283"/>
</dbReference>
<proteinExistence type="predicted"/>
<dbReference type="EMBL" id="JAIWQS010000003">
    <property type="protein sequence ID" value="KAJ8769655.1"/>
    <property type="molecule type" value="Genomic_DNA"/>
</dbReference>
<gene>
    <name evidence="3" type="ORF">K2173_005258</name>
</gene>
<dbReference type="InterPro" id="IPR040256">
    <property type="entry name" value="At4g02000-like"/>
</dbReference>
<dbReference type="AlphaFoldDB" id="A0AAV8TTU2"/>
<keyword evidence="4" id="KW-1185">Reference proteome</keyword>
<dbReference type="Proteomes" id="UP001159364">
    <property type="component" value="Linkage Group LG03"/>
</dbReference>
<feature type="domain" description="DUF4283" evidence="2">
    <location>
        <begin position="41"/>
        <end position="113"/>
    </location>
</feature>
<evidence type="ECO:0000256" key="1">
    <source>
        <dbReference type="SAM" id="MobiDB-lite"/>
    </source>
</evidence>
<comment type="caution">
    <text evidence="3">The sequence shown here is derived from an EMBL/GenBank/DDBJ whole genome shotgun (WGS) entry which is preliminary data.</text>
</comment>
<evidence type="ECO:0000259" key="2">
    <source>
        <dbReference type="Pfam" id="PF14111"/>
    </source>
</evidence>
<evidence type="ECO:0000313" key="4">
    <source>
        <dbReference type="Proteomes" id="UP001159364"/>
    </source>
</evidence>
<feature type="region of interest" description="Disordered" evidence="1">
    <location>
        <begin position="1"/>
        <end position="25"/>
    </location>
</feature>
<name>A0AAV8TTU2_9ROSI</name>
<sequence>MDRDDTPPEPSQPVVPPRTLDEEEDEGISFDITPEGPEQGFEFCLVGMFLTYTPINFLSMKSVLAYLWHPLGGVTISDLGAKRYLFRFYNHVDLNRAIEGAPWLFNKHLLIWSKIGTNEDPLRIPLISTNVWVIIKDLKPGFMREDVVNSLGNFVGGGDDMSFMETDSMGRLSLSGQEENVGLNIPHDPKKRPRQEKSKSSSNISNAQDLLGGEEGLEAVVREGWSRFNAGDFMQKRDDLISDVKSWGRKRNRFFWKRRNFVVRQLENHSDNANVAEIAKLKDEWNQILLTEDTRRKQQAKLFWYKHGDKNSKVFHQHIKGRRATNKKGVRWKVGNGRSILAGKDPWIPKHHPFVADDGDLSIDDALLVSDLLVDNGRRWNIPLLMEKFSARDVSSILSIPFSMFNTNDSLLWHHERNGIYTVKSGYRISRYEHGTRIGANDVLWKRVWELQVPPKLRDFMWRALHGVLPQRQVWNDSGKEVAELFSFVAWHIWNARNDFLWDAKILSPNQIVYNAVSHLLEWRSLNRIRSSHNNYGRQPGDVTQMDESQQSFLLNVGWSLFTDAALFHNEGAMGFGCVAESAKEGGLERMQVSEGIFDLLVVKQ</sequence>
<dbReference type="Pfam" id="PF14111">
    <property type="entry name" value="DUF4283"/>
    <property type="match status" value="1"/>
</dbReference>